<gene>
    <name evidence="1" type="ORF">NBH00_03625</name>
</gene>
<name>A0ABY5DUF0_9ACTN</name>
<protein>
    <submittedName>
        <fullName evidence="1">Uncharacterized protein</fullName>
    </submittedName>
</protein>
<sequence length="85" mass="9736">MSDDVWADFRAAAGDRPLSSLLAELVEDEVRRHRRERLEAGAVEDRELVDALDEARELHADLTAVVARLERRLHHPRPAPLDVYE</sequence>
<organism evidence="1 2">
    <name type="scientific">Paraconexibacter antarcticus</name>
    <dbReference type="NCBI Taxonomy" id="2949664"/>
    <lineage>
        <taxon>Bacteria</taxon>
        <taxon>Bacillati</taxon>
        <taxon>Actinomycetota</taxon>
        <taxon>Thermoleophilia</taxon>
        <taxon>Solirubrobacterales</taxon>
        <taxon>Paraconexibacteraceae</taxon>
        <taxon>Paraconexibacter</taxon>
    </lineage>
</organism>
<proteinExistence type="predicted"/>
<accession>A0ABY5DUF0</accession>
<reference evidence="1 2" key="1">
    <citation type="submission" date="2022-06" db="EMBL/GenBank/DDBJ databases">
        <title>Paraconexibacter antarcticus.</title>
        <authorList>
            <person name="Kim C.S."/>
        </authorList>
    </citation>
    <scope>NUCLEOTIDE SEQUENCE [LARGE SCALE GENOMIC DNA]</scope>
    <source>
        <strain evidence="1 2">02-257</strain>
    </source>
</reference>
<keyword evidence="2" id="KW-1185">Reference proteome</keyword>
<evidence type="ECO:0000313" key="1">
    <source>
        <dbReference type="EMBL" id="UTI65306.1"/>
    </source>
</evidence>
<dbReference type="EMBL" id="CP098502">
    <property type="protein sequence ID" value="UTI65306.1"/>
    <property type="molecule type" value="Genomic_DNA"/>
</dbReference>
<dbReference type="RefSeq" id="WP_254571991.1">
    <property type="nucleotide sequence ID" value="NZ_CP098502.1"/>
</dbReference>
<evidence type="ECO:0000313" key="2">
    <source>
        <dbReference type="Proteomes" id="UP001056035"/>
    </source>
</evidence>
<dbReference type="Proteomes" id="UP001056035">
    <property type="component" value="Chromosome"/>
</dbReference>